<feature type="compositionally biased region" description="Polar residues" evidence="12">
    <location>
        <begin position="751"/>
        <end position="763"/>
    </location>
</feature>
<dbReference type="Pfam" id="PF00102">
    <property type="entry name" value="Y_phosphatase"/>
    <property type="match status" value="1"/>
</dbReference>
<proteinExistence type="predicted"/>
<name>A0A6P6Y4R3_DERPT</name>
<evidence type="ECO:0000256" key="11">
    <source>
        <dbReference type="ARBA" id="ARBA00034103"/>
    </source>
</evidence>
<evidence type="ECO:0000313" key="17">
    <source>
        <dbReference type="Proteomes" id="UP000515146"/>
    </source>
</evidence>
<keyword evidence="8" id="KW-0675">Receptor</keyword>
<keyword evidence="4 14" id="KW-0732">Signal</keyword>
<feature type="chain" id="PRO_5027992289" evidence="14">
    <location>
        <begin position="21"/>
        <end position="1062"/>
    </location>
</feature>
<dbReference type="InParanoid" id="A0A6P6Y4R3"/>
<feature type="region of interest" description="Disordered" evidence="12">
    <location>
        <begin position="281"/>
        <end position="304"/>
    </location>
</feature>
<keyword evidence="17" id="KW-1185">Reference proteome</keyword>
<dbReference type="Gene3D" id="3.30.70.2470">
    <property type="entry name" value="Protein-tyrosine phosphatase receptor IA-2 ectodomain"/>
    <property type="match status" value="1"/>
</dbReference>
<dbReference type="Proteomes" id="UP000515146">
    <property type="component" value="Unplaced"/>
</dbReference>
<dbReference type="PRINTS" id="PR00700">
    <property type="entry name" value="PRTYPHPHTASE"/>
</dbReference>
<feature type="region of interest" description="Disordered" evidence="12">
    <location>
        <begin position="715"/>
        <end position="763"/>
    </location>
</feature>
<dbReference type="GO" id="GO:0045202">
    <property type="term" value="C:synapse"/>
    <property type="evidence" value="ECO:0007669"/>
    <property type="project" value="UniProtKB-SubCell"/>
</dbReference>
<dbReference type="PANTHER" id="PTHR46106:SF4">
    <property type="entry name" value="IA-2 PROTEIN TYROSINE PHOSPHATASE, ISOFORM C"/>
    <property type="match status" value="1"/>
</dbReference>
<evidence type="ECO:0000256" key="10">
    <source>
        <dbReference type="ARBA" id="ARBA00023329"/>
    </source>
</evidence>
<evidence type="ECO:0000256" key="5">
    <source>
        <dbReference type="ARBA" id="ARBA00022989"/>
    </source>
</evidence>
<feature type="transmembrane region" description="Helical" evidence="13">
    <location>
        <begin position="658"/>
        <end position="680"/>
    </location>
</feature>
<keyword evidence="5 13" id="KW-1133">Transmembrane helix</keyword>
<keyword evidence="6" id="KW-0770">Synapse</keyword>
<dbReference type="GO" id="GO:0030141">
    <property type="term" value="C:secretory granule"/>
    <property type="evidence" value="ECO:0007669"/>
    <property type="project" value="InterPro"/>
</dbReference>
<evidence type="ECO:0000256" key="7">
    <source>
        <dbReference type="ARBA" id="ARBA00023136"/>
    </source>
</evidence>
<dbReference type="InterPro" id="IPR029021">
    <property type="entry name" value="Prot-tyrosine_phosphatase-like"/>
</dbReference>
<evidence type="ECO:0000256" key="1">
    <source>
        <dbReference type="ARBA" id="ARBA00004212"/>
    </source>
</evidence>
<keyword evidence="10" id="KW-0968">Cytoplasmic vesicle</keyword>
<dbReference type="InterPro" id="IPR021613">
    <property type="entry name" value="Receptor_IA-2_dom"/>
</dbReference>
<feature type="region of interest" description="Disordered" evidence="12">
    <location>
        <begin position="239"/>
        <end position="262"/>
    </location>
</feature>
<dbReference type="PROSITE" id="PS50055">
    <property type="entry name" value="TYR_PHOSPHATASE_PTP"/>
    <property type="match status" value="1"/>
</dbReference>
<evidence type="ECO:0000256" key="6">
    <source>
        <dbReference type="ARBA" id="ARBA00023018"/>
    </source>
</evidence>
<evidence type="ECO:0000256" key="4">
    <source>
        <dbReference type="ARBA" id="ARBA00022729"/>
    </source>
</evidence>
<dbReference type="CTD" id="33277"/>
<organism evidence="17 18">
    <name type="scientific">Dermatophagoides pteronyssinus</name>
    <name type="common">European house dust mite</name>
    <dbReference type="NCBI Taxonomy" id="6956"/>
    <lineage>
        <taxon>Eukaryota</taxon>
        <taxon>Metazoa</taxon>
        <taxon>Ecdysozoa</taxon>
        <taxon>Arthropoda</taxon>
        <taxon>Chelicerata</taxon>
        <taxon>Arachnida</taxon>
        <taxon>Acari</taxon>
        <taxon>Acariformes</taxon>
        <taxon>Sarcoptiformes</taxon>
        <taxon>Astigmata</taxon>
        <taxon>Psoroptidia</taxon>
        <taxon>Analgoidea</taxon>
        <taxon>Pyroglyphidae</taxon>
        <taxon>Dermatophagoidinae</taxon>
        <taxon>Dermatophagoides</taxon>
    </lineage>
</organism>
<evidence type="ECO:0000256" key="12">
    <source>
        <dbReference type="SAM" id="MobiDB-lite"/>
    </source>
</evidence>
<evidence type="ECO:0000256" key="8">
    <source>
        <dbReference type="ARBA" id="ARBA00023170"/>
    </source>
</evidence>
<keyword evidence="9" id="KW-0325">Glycoprotein</keyword>
<dbReference type="FunFam" id="3.90.190.10:FF:000017">
    <property type="entry name" value="receptor-type tyrosine-protein phosphatase-like N isoform X2"/>
    <property type="match status" value="1"/>
</dbReference>
<evidence type="ECO:0000313" key="18">
    <source>
        <dbReference type="RefSeq" id="XP_027200458.1"/>
    </source>
</evidence>
<dbReference type="GO" id="GO:0004725">
    <property type="term" value="F:protein tyrosine phosphatase activity"/>
    <property type="evidence" value="ECO:0007669"/>
    <property type="project" value="InterPro"/>
</dbReference>
<dbReference type="OrthoDB" id="9880441at2759"/>
<gene>
    <name evidence="18" type="primary">LOC113794547</name>
</gene>
<dbReference type="KEGG" id="dpte:113794547"/>
<evidence type="ECO:0000256" key="3">
    <source>
        <dbReference type="ARBA" id="ARBA00022692"/>
    </source>
</evidence>
<keyword evidence="2" id="KW-0597">Phosphoprotein</keyword>
<feature type="domain" description="Tyrosine-protein phosphatase" evidence="15">
    <location>
        <begin position="790"/>
        <end position="1050"/>
    </location>
</feature>
<dbReference type="GO" id="GO:0048666">
    <property type="term" value="P:neuron development"/>
    <property type="evidence" value="ECO:0007669"/>
    <property type="project" value="UniProtKB-ARBA"/>
</dbReference>
<sequence>MLRKFVQIPFLLVIVTTTICYQTKQSPSSSSSLTIINSQSYRDQTIGCLYSDTVCSIHETCFDDHAFGRCEQYNPINGKVNNDYTYQLDRKTFQLLEQELTRLSSQNFDWPDPYTQCILKTILNDRPRVVYDPTVCDVYLPSTSSLASSTTNQPLAKDDENWFLELPVLLAATTKVNPSKSPLSKHRSDIQTLSKKNLLPVIIQHTESINSTPQPTIDQSDHDSRQRLIQLSRRLLANNNQQNTNNQHKQLPDYEDDADSTYDAENNQPLVAYLKQIIQQQAKAHDNTDSNNDDDDQMLLNDHSSYRDDPVAATIEQDEQPNIGGHYSWSSSMRRIPEIRVSRDTSNDDHDDNIDLSALFGTLPLNDDDVVVVDFDDNDDNLKMFDNSNNDDDSNEDHYDSQHLLPLRLPTSNDNDDSDNDENSDVDDDDDLEEKEVLLSDINYSNNYLMPNFNRNHRYDTKKPGPIYVEEYWFQSDGDQQQQQQQQKSKSTTQQSIIPTQQTNLTKKDFSVRSNQPVAEGPVKLDTESHDMLIIRTAEQGESTNLEAIDSTHTYVITDKILGEEDSDRFVQTIEQVFNLPRGTFSNLRKEDYQITFKVNPNYLDLNASQVASRIEDMAKLIHEMTGYLVKETGIGDKTKLPVLSPKIIEQNNEHIKLVIIFVCSLVVSVILLAYIIYMLRDTLFRERVKGLMKISEDWINFNYQDLCRQRFQNKSDVEQGKPSKVGSNVDTKSATQSQQQQGHDGHESPASRSSTSSWIEEPVSSNMDITTGHIILSYMEDHLKNKSRLEHEWEALCAYEADPCATIAALQKKNANKNRYPTILPYDHSRVILDDSANGTNSDYINANTITDHDPRNPAYIATQGPLPNTKADFWQMIWEQGSVLIVMLTRLRENGLNMCDRYWPEEGSELFDNYEVHLVSEHIWCDDYLVRSFYLKNLKTGETRTVTQFHYLSWPENCVPSNIKSLLEFRRKVNKSYKGRSCPIVVHCSDGVGRTGTYILIDMVLNRLAKGAKEIDIAASLEHVRDQRMAMVKSKTQFEFVLLAVADEVQAILKALSISN</sequence>
<dbReference type="OMA" id="DYQITFK"/>
<dbReference type="PROSITE" id="PS00383">
    <property type="entry name" value="TYR_PHOSPHATASE_1"/>
    <property type="match status" value="1"/>
</dbReference>
<dbReference type="Gene3D" id="3.90.190.10">
    <property type="entry name" value="Protein tyrosine phosphatase superfamily"/>
    <property type="match status" value="1"/>
</dbReference>
<dbReference type="InterPro" id="IPR003595">
    <property type="entry name" value="Tyr_Pase_cat"/>
</dbReference>
<accession>A0A6P6Y4R3</accession>
<dbReference type="InterPro" id="IPR000242">
    <property type="entry name" value="PTP_cat"/>
</dbReference>
<dbReference type="RefSeq" id="XP_027200458.1">
    <property type="nucleotide sequence ID" value="XM_027344657.1"/>
</dbReference>
<dbReference type="InterPro" id="IPR000387">
    <property type="entry name" value="Tyr_Pase_dom"/>
</dbReference>
<keyword evidence="7 13" id="KW-0472">Membrane</keyword>
<dbReference type="SMART" id="SM00194">
    <property type="entry name" value="PTPc"/>
    <property type="match status" value="1"/>
</dbReference>
<evidence type="ECO:0000256" key="13">
    <source>
        <dbReference type="SAM" id="Phobius"/>
    </source>
</evidence>
<feature type="compositionally biased region" description="Polar residues" evidence="12">
    <location>
        <begin position="726"/>
        <end position="743"/>
    </location>
</feature>
<dbReference type="PROSITE" id="PS50056">
    <property type="entry name" value="TYR_PHOSPHATASE_2"/>
    <property type="match status" value="1"/>
</dbReference>
<evidence type="ECO:0000256" key="9">
    <source>
        <dbReference type="ARBA" id="ARBA00023180"/>
    </source>
</evidence>
<evidence type="ECO:0000259" key="16">
    <source>
        <dbReference type="PROSITE" id="PS50056"/>
    </source>
</evidence>
<evidence type="ECO:0000259" key="15">
    <source>
        <dbReference type="PROSITE" id="PS50055"/>
    </source>
</evidence>
<feature type="signal peptide" evidence="14">
    <location>
        <begin position="1"/>
        <end position="20"/>
    </location>
</feature>
<dbReference type="SMART" id="SM00404">
    <property type="entry name" value="PTPc_motif"/>
    <property type="match status" value="1"/>
</dbReference>
<feature type="compositionally biased region" description="Low complexity" evidence="12">
    <location>
        <begin position="476"/>
        <end position="503"/>
    </location>
</feature>
<dbReference type="InterPro" id="IPR033522">
    <property type="entry name" value="IA-2/IA-2_beta"/>
</dbReference>
<reference evidence="18" key="1">
    <citation type="submission" date="2025-08" db="UniProtKB">
        <authorList>
            <consortium name="RefSeq"/>
        </authorList>
    </citation>
    <scope>IDENTIFICATION</scope>
    <source>
        <strain evidence="18">Airmid</strain>
    </source>
</reference>
<protein>
    <submittedName>
        <fullName evidence="18">Receptor-type tyrosine-protein phosphatase N2-like</fullName>
    </submittedName>
</protein>
<feature type="region of interest" description="Disordered" evidence="12">
    <location>
        <begin position="406"/>
        <end position="432"/>
    </location>
</feature>
<dbReference type="InterPro" id="IPR016130">
    <property type="entry name" value="Tyr_Pase_AS"/>
</dbReference>
<dbReference type="GO" id="GO:0051046">
    <property type="term" value="P:regulation of secretion"/>
    <property type="evidence" value="ECO:0007669"/>
    <property type="project" value="TreeGrafter"/>
</dbReference>
<feature type="domain" description="Tyrosine specific protein phosphatases" evidence="16">
    <location>
        <begin position="969"/>
        <end position="1041"/>
    </location>
</feature>
<comment type="subcellular location">
    <subcellularLocation>
        <location evidence="1">Cytoplasmic vesicle</location>
        <location evidence="1">Secretory vesicle membrane</location>
        <topology evidence="1">Single-pass type I membrane protein</topology>
    </subcellularLocation>
    <subcellularLocation>
        <location evidence="11">Synapse</location>
    </subcellularLocation>
</comment>
<dbReference type="SUPFAM" id="SSF52799">
    <property type="entry name" value="(Phosphotyrosine protein) phosphatases II"/>
    <property type="match status" value="1"/>
</dbReference>
<evidence type="ECO:0000256" key="14">
    <source>
        <dbReference type="SAM" id="SignalP"/>
    </source>
</evidence>
<dbReference type="Pfam" id="PF11548">
    <property type="entry name" value="Receptor_IA-2"/>
    <property type="match status" value="1"/>
</dbReference>
<dbReference type="AlphaFoldDB" id="A0A6P6Y4R3"/>
<dbReference type="GO" id="GO:0030658">
    <property type="term" value="C:transport vesicle membrane"/>
    <property type="evidence" value="ECO:0007669"/>
    <property type="project" value="UniProtKB-SubCell"/>
</dbReference>
<feature type="region of interest" description="Disordered" evidence="12">
    <location>
        <begin position="476"/>
        <end position="510"/>
    </location>
</feature>
<dbReference type="InterPro" id="IPR038112">
    <property type="entry name" value="Receptor_IA-2_ectodomain_sf"/>
</dbReference>
<evidence type="ECO:0000256" key="2">
    <source>
        <dbReference type="ARBA" id="ARBA00022553"/>
    </source>
</evidence>
<dbReference type="PANTHER" id="PTHR46106">
    <property type="entry name" value="IA-2 PROTEIN TYROSINE PHOSPHATASE, ISOFORM C"/>
    <property type="match status" value="1"/>
</dbReference>
<feature type="compositionally biased region" description="Acidic residues" evidence="12">
    <location>
        <begin position="414"/>
        <end position="432"/>
    </location>
</feature>
<feature type="compositionally biased region" description="Acidic residues" evidence="12">
    <location>
        <begin position="253"/>
        <end position="262"/>
    </location>
</feature>
<keyword evidence="3 13" id="KW-0812">Transmembrane</keyword>